<comment type="caution">
    <text evidence="3">The sequence shown here is derived from an EMBL/GenBank/DDBJ whole genome shotgun (WGS) entry which is preliminary data.</text>
</comment>
<name>L9W572_9EURY</name>
<dbReference type="InterPro" id="IPR006016">
    <property type="entry name" value="UspA"/>
</dbReference>
<evidence type="ECO:0000259" key="2">
    <source>
        <dbReference type="Pfam" id="PF00582"/>
    </source>
</evidence>
<dbReference type="InterPro" id="IPR006015">
    <property type="entry name" value="Universal_stress_UspA"/>
</dbReference>
<dbReference type="AlphaFoldDB" id="L9W572"/>
<dbReference type="Gene3D" id="3.40.50.620">
    <property type="entry name" value="HUPs"/>
    <property type="match status" value="1"/>
</dbReference>
<evidence type="ECO:0000313" key="3">
    <source>
        <dbReference type="EMBL" id="ELY44619.1"/>
    </source>
</evidence>
<dbReference type="SUPFAM" id="SSF52402">
    <property type="entry name" value="Adenine nucleotide alpha hydrolases-like"/>
    <property type="match status" value="1"/>
</dbReference>
<sequence length="155" mass="16920">MVMSRQLLVPVDGSPLSKRALEYAFDTHSDATVVALHVIDPSEPGYSSMTPVDVRNEPPHGSEAWFERAAEEEELVFEEVRELADEHDADLTTESVTGDAAREIIDYVEDHDIDGIVLGGHGRLGPSRLLLGSVAEMVVARSPVTVTVVRDTPEE</sequence>
<evidence type="ECO:0000313" key="4">
    <source>
        <dbReference type="Proteomes" id="UP000011661"/>
    </source>
</evidence>
<dbReference type="Pfam" id="PF00582">
    <property type="entry name" value="Usp"/>
    <property type="match status" value="1"/>
</dbReference>
<gene>
    <name evidence="3" type="ORF">C495_11979</name>
</gene>
<accession>L9W572</accession>
<dbReference type="PRINTS" id="PR01438">
    <property type="entry name" value="UNVRSLSTRESS"/>
</dbReference>
<dbReference type="eggNOG" id="arCOG02053">
    <property type="taxonomic scope" value="Archaea"/>
</dbReference>
<dbReference type="EMBL" id="AOHX01000039">
    <property type="protein sequence ID" value="ELY44619.1"/>
    <property type="molecule type" value="Genomic_DNA"/>
</dbReference>
<reference evidence="3 4" key="1">
    <citation type="journal article" date="2014" name="PLoS Genet.">
        <title>Phylogenetically driven sequencing of extremely halophilic archaea reveals strategies for static and dynamic osmo-response.</title>
        <authorList>
            <person name="Becker E.A."/>
            <person name="Seitzer P.M."/>
            <person name="Tritt A."/>
            <person name="Larsen D."/>
            <person name="Krusor M."/>
            <person name="Yao A.I."/>
            <person name="Wu D."/>
            <person name="Madern D."/>
            <person name="Eisen J.A."/>
            <person name="Darling A.E."/>
            <person name="Facciotti M.T."/>
        </authorList>
    </citation>
    <scope>NUCLEOTIDE SEQUENCE [LARGE SCALE GENOMIC DNA]</scope>
    <source>
        <strain evidence="3 4">JCM 14089</strain>
    </source>
</reference>
<proteinExistence type="inferred from homology"/>
<organism evidence="3 4">
    <name type="scientific">Natronorubrum sulfidifaciens JCM 14089</name>
    <dbReference type="NCBI Taxonomy" id="1230460"/>
    <lineage>
        <taxon>Archaea</taxon>
        <taxon>Methanobacteriati</taxon>
        <taxon>Methanobacteriota</taxon>
        <taxon>Stenosarchaea group</taxon>
        <taxon>Halobacteria</taxon>
        <taxon>Halobacteriales</taxon>
        <taxon>Natrialbaceae</taxon>
        <taxon>Natronorubrum</taxon>
    </lineage>
</organism>
<dbReference type="Proteomes" id="UP000011661">
    <property type="component" value="Unassembled WGS sequence"/>
</dbReference>
<evidence type="ECO:0000256" key="1">
    <source>
        <dbReference type="ARBA" id="ARBA00008791"/>
    </source>
</evidence>
<keyword evidence="4" id="KW-1185">Reference proteome</keyword>
<dbReference type="InterPro" id="IPR014729">
    <property type="entry name" value="Rossmann-like_a/b/a_fold"/>
</dbReference>
<dbReference type="STRING" id="1230460.C495_11979"/>
<dbReference type="PANTHER" id="PTHR46268">
    <property type="entry name" value="STRESS RESPONSE PROTEIN NHAX"/>
    <property type="match status" value="1"/>
</dbReference>
<dbReference type="CDD" id="cd00293">
    <property type="entry name" value="USP-like"/>
    <property type="match status" value="1"/>
</dbReference>
<comment type="similarity">
    <text evidence="1">Belongs to the universal stress protein A family.</text>
</comment>
<dbReference type="PATRIC" id="fig|1230460.4.peg.2434"/>
<feature type="domain" description="UspA" evidence="2">
    <location>
        <begin position="3"/>
        <end position="150"/>
    </location>
</feature>
<protein>
    <submittedName>
        <fullName evidence="3">UspA domain-containing protein</fullName>
    </submittedName>
</protein>
<dbReference type="PANTHER" id="PTHR46268:SF24">
    <property type="entry name" value="UNIVERSAL STRESS PROTEIN"/>
    <property type="match status" value="1"/>
</dbReference>